<evidence type="ECO:0000313" key="3">
    <source>
        <dbReference type="Proteomes" id="UP001229955"/>
    </source>
</evidence>
<dbReference type="EMBL" id="CP130613">
    <property type="protein sequence ID" value="WKW14472.1"/>
    <property type="molecule type" value="Genomic_DNA"/>
</dbReference>
<dbReference type="EMBL" id="CP130612">
    <property type="protein sequence ID" value="WKW11562.1"/>
    <property type="molecule type" value="Genomic_DNA"/>
</dbReference>
<proteinExistence type="predicted"/>
<gene>
    <name evidence="1" type="ORF">Strain138_000817</name>
    <name evidence="2" type="ORF">Strain318_000817</name>
</gene>
<reference evidence="2" key="1">
    <citation type="submission" date="2023-07" db="EMBL/GenBank/DDBJ databases">
        <authorList>
            <person name="Haufschild T."/>
            <person name="Kallscheuer N."/>
            <person name="Hammer J."/>
            <person name="Kohn T."/>
            <person name="Kabuu M."/>
            <person name="Jogler M."/>
            <person name="Wohfarth N."/>
            <person name="Heuer A."/>
            <person name="Rohde M."/>
            <person name="van Teeseling M.C.F."/>
            <person name="Jogler C."/>
        </authorList>
    </citation>
    <scope>NUCLEOTIDE SEQUENCE</scope>
    <source>
        <strain evidence="1">Strain 138</strain>
        <strain evidence="2">Strain 318</strain>
    </source>
</reference>
<sequence>MTHTVLPPADCAALVPELLETRNPNVWVYRYSHPQAGWTLSIATHAPPGSGKLSLGGFRIAPLERTESPGFTTDRESIALAMGMEEKVHWSRVIRVGGPLALRDLTRVVGGKCVLAPTPESRVGNPRDAEMLAWAAECLADCERTAGIHITTGQDLGHGRMHGGAMGSLEFLNARFAGSVVADTSVPTGEGNYQILHGMLRAFGLPLERTTVGLIGCGNIGMHIIAQLRQHAGVTILACESRDERRAELEAMGIRTWGPERKQEFLALPMDALVVNAAGATLDSVSVAACAANARLKVVCGSENLVMPDQHRGVETLRAAQKVYAPTELGGMMGYLTAVEQYLAVIEGKRFEVATMLEAAKRLEVAGYETTARIIAGGHREDFETAVTALYA</sequence>
<accession>A0AA49Q470</accession>
<evidence type="ECO:0000313" key="1">
    <source>
        <dbReference type="EMBL" id="WKW11562.1"/>
    </source>
</evidence>
<dbReference type="RefSeq" id="WP_367887261.1">
    <property type="nucleotide sequence ID" value="NZ_CP130612.1"/>
</dbReference>
<evidence type="ECO:0000313" key="2">
    <source>
        <dbReference type="EMBL" id="WKW14472.1"/>
    </source>
</evidence>
<dbReference type="SUPFAM" id="SSF51735">
    <property type="entry name" value="NAD(P)-binding Rossmann-fold domains"/>
    <property type="match status" value="1"/>
</dbReference>
<dbReference type="Proteomes" id="UP001229955">
    <property type="component" value="Chromosome"/>
</dbReference>
<accession>A0AA49Q6X7</accession>
<keyword evidence="3" id="KW-1185">Reference proteome</keyword>
<dbReference type="InterPro" id="IPR036291">
    <property type="entry name" value="NAD(P)-bd_dom_sf"/>
</dbReference>
<dbReference type="Gene3D" id="3.40.50.720">
    <property type="entry name" value="NAD(P)-binding Rossmann-like Domain"/>
    <property type="match status" value="1"/>
</dbReference>
<organism evidence="2 3">
    <name type="scientific">Pseudogemmatithrix spongiicola</name>
    <dbReference type="NCBI Taxonomy" id="3062599"/>
    <lineage>
        <taxon>Bacteria</taxon>
        <taxon>Pseudomonadati</taxon>
        <taxon>Gemmatimonadota</taxon>
        <taxon>Gemmatimonadia</taxon>
        <taxon>Gemmatimonadales</taxon>
        <taxon>Gemmatimonadaceae</taxon>
        <taxon>Pseudogemmatithrix</taxon>
    </lineage>
</organism>
<dbReference type="KEGG" id="pspc:Strain318_000817"/>
<protein>
    <submittedName>
        <fullName evidence="2">Uncharacterized protein</fullName>
    </submittedName>
</protein>
<dbReference type="AlphaFoldDB" id="A0AA49Q6X7"/>
<name>A0AA49Q6X7_9BACT</name>